<evidence type="ECO:0000313" key="2">
    <source>
        <dbReference type="Proteomes" id="UP001410795"/>
    </source>
</evidence>
<dbReference type="NCBIfam" id="TIGR04255">
    <property type="entry name" value="sporadTIGR04255"/>
    <property type="match status" value="1"/>
</dbReference>
<accession>A0ABP7BWV1</accession>
<sequence length="254" mass="28726">MADINYPLAAISEASLEFVLADVDQAAWDEFFDAHIKESAEFTEWTPVLKFTAEIGDPADPSSTSTASTETVGYAARAADRHEEIHVREDRLILFRRGQYTDWHAFTGWALPWIERLRISCPHLELSAIVAAYINELPVPDEPYEVSDWVRIAPPIPPSLSQAILSMRAATTIPIDDGRAEIFVRTEESDERLYPGLTLRIRTELERSVAFESTNFDAEVEDWLTALRDAKNAVFEACITEATRMKMRGPDDHR</sequence>
<dbReference type="Proteomes" id="UP001410795">
    <property type="component" value="Unassembled WGS sequence"/>
</dbReference>
<reference evidence="2" key="1">
    <citation type="journal article" date="2019" name="Int. J. Syst. Evol. Microbiol.">
        <title>The Global Catalogue of Microorganisms (GCM) 10K type strain sequencing project: providing services to taxonomists for standard genome sequencing and annotation.</title>
        <authorList>
            <consortium name="The Broad Institute Genomics Platform"/>
            <consortium name="The Broad Institute Genome Sequencing Center for Infectious Disease"/>
            <person name="Wu L."/>
            <person name="Ma J."/>
        </authorList>
    </citation>
    <scope>NUCLEOTIDE SEQUENCE [LARGE SCALE GENOMIC DNA]</scope>
    <source>
        <strain evidence="2">JCM 16546</strain>
    </source>
</reference>
<organism evidence="1 2">
    <name type="scientific">Microbacterium marinilacus</name>
    <dbReference type="NCBI Taxonomy" id="415209"/>
    <lineage>
        <taxon>Bacteria</taxon>
        <taxon>Bacillati</taxon>
        <taxon>Actinomycetota</taxon>
        <taxon>Actinomycetes</taxon>
        <taxon>Micrococcales</taxon>
        <taxon>Microbacteriaceae</taxon>
        <taxon>Microbacterium</taxon>
    </lineage>
</organism>
<protein>
    <recommendedName>
        <fullName evidence="3">TIGR04255 family protein</fullName>
    </recommendedName>
</protein>
<name>A0ABP7BWV1_9MICO</name>
<dbReference type="EMBL" id="BAAAYV010000025">
    <property type="protein sequence ID" value="GAA3669042.1"/>
    <property type="molecule type" value="Genomic_DNA"/>
</dbReference>
<dbReference type="InterPro" id="IPR026349">
    <property type="entry name" value="CHP04255"/>
</dbReference>
<keyword evidence="2" id="KW-1185">Reference proteome</keyword>
<evidence type="ECO:0008006" key="3">
    <source>
        <dbReference type="Google" id="ProtNLM"/>
    </source>
</evidence>
<evidence type="ECO:0000313" key="1">
    <source>
        <dbReference type="EMBL" id="GAA3669042.1"/>
    </source>
</evidence>
<gene>
    <name evidence="1" type="ORF">GCM10022202_33900</name>
</gene>
<proteinExistence type="predicted"/>
<dbReference type="RefSeq" id="WP_221858029.1">
    <property type="nucleotide sequence ID" value="NZ_BAAAYV010000025.1"/>
</dbReference>
<comment type="caution">
    <text evidence="1">The sequence shown here is derived from an EMBL/GenBank/DDBJ whole genome shotgun (WGS) entry which is preliminary data.</text>
</comment>